<proteinExistence type="predicted"/>
<organism evidence="1 2">
    <name type="scientific">Phytophthora fragariae</name>
    <dbReference type="NCBI Taxonomy" id="53985"/>
    <lineage>
        <taxon>Eukaryota</taxon>
        <taxon>Sar</taxon>
        <taxon>Stramenopiles</taxon>
        <taxon>Oomycota</taxon>
        <taxon>Peronosporomycetes</taxon>
        <taxon>Peronosporales</taxon>
        <taxon>Peronosporaceae</taxon>
        <taxon>Phytophthora</taxon>
    </lineage>
</organism>
<reference evidence="1 2" key="1">
    <citation type="submission" date="2018-09" db="EMBL/GenBank/DDBJ databases">
        <title>Genomic investigation of the strawberry pathogen Phytophthora fragariae indicates pathogenicity is determined by transcriptional variation in three key races.</title>
        <authorList>
            <person name="Adams T.M."/>
            <person name="Armitage A.D."/>
            <person name="Sobczyk M.K."/>
            <person name="Bates H.J."/>
            <person name="Dunwell J.M."/>
            <person name="Nellist C.F."/>
            <person name="Harrison R.J."/>
        </authorList>
    </citation>
    <scope>NUCLEOTIDE SEQUENCE [LARGE SCALE GENOMIC DNA]</scope>
    <source>
        <strain evidence="1 2">ONT-3</strain>
    </source>
</reference>
<accession>A0A6G0JRK6</accession>
<dbReference type="EMBL" id="QXFX01004142">
    <property type="protein sequence ID" value="KAE9065293.1"/>
    <property type="molecule type" value="Genomic_DNA"/>
</dbReference>
<feature type="non-terminal residue" evidence="1">
    <location>
        <position position="244"/>
    </location>
</feature>
<evidence type="ECO:0000313" key="2">
    <source>
        <dbReference type="Proteomes" id="UP000488956"/>
    </source>
</evidence>
<protein>
    <submittedName>
        <fullName evidence="1">Uncharacterized protein</fullName>
    </submittedName>
</protein>
<dbReference type="Proteomes" id="UP000488956">
    <property type="component" value="Unassembled WGS sequence"/>
</dbReference>
<evidence type="ECO:0000313" key="1">
    <source>
        <dbReference type="EMBL" id="KAE9065293.1"/>
    </source>
</evidence>
<name>A0A6G0JRK6_9STRA</name>
<comment type="caution">
    <text evidence="1">The sequence shown here is derived from an EMBL/GenBank/DDBJ whole genome shotgun (WGS) entry which is preliminary data.</text>
</comment>
<gene>
    <name evidence="1" type="ORF">PF010_g28261</name>
</gene>
<sequence length="244" mass="26983">MSANADMRQHLVQQTRLAVLNKAMTAHGLILPGSAFPVSRDDAGGPEFLLNLPLKSALSEFARRSRTSLPAFVELIRGQTEADYRQNKSLAPAVLKELCAGYKHLDQLQDIARVGVEVTLKATPPRQVNRPSNHGSAQDRVNVLRKNIRMEQDAWRCLVLDLDLLEQWPEIIISPFGVVNKGDDDASISGRTIHDLSFPEGSSINDIKDQTSITKPDYSHCDAVAVEILKVKREQPNATVKIMA</sequence>
<dbReference type="AlphaFoldDB" id="A0A6G0JRK6"/>